<dbReference type="Pfam" id="PF07859">
    <property type="entry name" value="Abhydrolase_3"/>
    <property type="match status" value="1"/>
</dbReference>
<feature type="region of interest" description="Disordered" evidence="2">
    <location>
        <begin position="30"/>
        <end position="62"/>
    </location>
</feature>
<accession>A0A6V7P866</accession>
<dbReference type="Gene3D" id="3.40.50.1820">
    <property type="entry name" value="alpha/beta hydrolase"/>
    <property type="match status" value="1"/>
</dbReference>
<dbReference type="PROSITE" id="PS01174">
    <property type="entry name" value="LIPASE_GDXG_SER"/>
    <property type="match status" value="1"/>
</dbReference>
<dbReference type="InterPro" id="IPR029058">
    <property type="entry name" value="AB_hydrolase_fold"/>
</dbReference>
<dbReference type="EMBL" id="LR862146">
    <property type="protein sequence ID" value="CAD1826992.1"/>
    <property type="molecule type" value="Genomic_DNA"/>
</dbReference>
<keyword evidence="3" id="KW-0732">Signal</keyword>
<dbReference type="InterPro" id="IPR033140">
    <property type="entry name" value="Lipase_GDXG_put_SER_AS"/>
</dbReference>
<protein>
    <recommendedName>
        <fullName evidence="4">Alpha/beta hydrolase fold-3 domain-containing protein</fullName>
    </recommendedName>
</protein>
<feature type="compositionally biased region" description="Low complexity" evidence="2">
    <location>
        <begin position="36"/>
        <end position="55"/>
    </location>
</feature>
<dbReference type="PANTHER" id="PTHR23024:SF577">
    <property type="entry name" value="CARBOXYLESTERASE 2-RELATED"/>
    <property type="match status" value="1"/>
</dbReference>
<feature type="active site" evidence="1">
    <location>
        <position position="228"/>
    </location>
</feature>
<dbReference type="InterPro" id="IPR050466">
    <property type="entry name" value="Carboxylest/Gibb_receptor"/>
</dbReference>
<feature type="domain" description="Alpha/beta hydrolase fold-3" evidence="4">
    <location>
        <begin position="141"/>
        <end position="320"/>
    </location>
</feature>
<reference evidence="5" key="1">
    <citation type="submission" date="2020-07" db="EMBL/GenBank/DDBJ databases">
        <authorList>
            <person name="Lin J."/>
        </authorList>
    </citation>
    <scope>NUCLEOTIDE SEQUENCE</scope>
</reference>
<evidence type="ECO:0000256" key="1">
    <source>
        <dbReference type="PROSITE-ProRule" id="PRU10038"/>
    </source>
</evidence>
<evidence type="ECO:0000313" key="5">
    <source>
        <dbReference type="EMBL" id="CAD1826992.1"/>
    </source>
</evidence>
<feature type="signal peptide" evidence="3">
    <location>
        <begin position="1"/>
        <end position="22"/>
    </location>
</feature>
<dbReference type="SUPFAM" id="SSF53474">
    <property type="entry name" value="alpha/beta-Hydrolases"/>
    <property type="match status" value="1"/>
</dbReference>
<organism evidence="5">
    <name type="scientific">Ananas comosus var. bracteatus</name>
    <name type="common">red pineapple</name>
    <dbReference type="NCBI Taxonomy" id="296719"/>
    <lineage>
        <taxon>Eukaryota</taxon>
        <taxon>Viridiplantae</taxon>
        <taxon>Streptophyta</taxon>
        <taxon>Embryophyta</taxon>
        <taxon>Tracheophyta</taxon>
        <taxon>Spermatophyta</taxon>
        <taxon>Magnoliopsida</taxon>
        <taxon>Liliopsida</taxon>
        <taxon>Poales</taxon>
        <taxon>Bromeliaceae</taxon>
        <taxon>Bromelioideae</taxon>
        <taxon>Ananas</taxon>
    </lineage>
</organism>
<name>A0A6V7P866_ANACO</name>
<evidence type="ECO:0000256" key="2">
    <source>
        <dbReference type="SAM" id="MobiDB-lite"/>
    </source>
</evidence>
<proteinExistence type="predicted"/>
<gene>
    <name evidence="5" type="ORF">CB5_LOCUS10203</name>
</gene>
<dbReference type="InterPro" id="IPR013094">
    <property type="entry name" value="AB_hydrolase_3"/>
</dbReference>
<evidence type="ECO:0000256" key="3">
    <source>
        <dbReference type="SAM" id="SignalP"/>
    </source>
</evidence>
<dbReference type="GO" id="GO:0016787">
    <property type="term" value="F:hydrolase activity"/>
    <property type="evidence" value="ECO:0007669"/>
    <property type="project" value="InterPro"/>
</dbReference>
<dbReference type="AlphaFoldDB" id="A0A6V7P866"/>
<sequence length="378" mass="40216">MARCSLVPFVLFSCFSLLYLFTKEWIPPSPSPHPSFSPQTQTQTLTLTPTPTRPSDPSRSKDLDAEVEFDFAPFVRVYKSGRVERLHGTATVPAGLDPSTGVASRDVAIDPATGLTARLFLPADLVPGGGGEGGGARVPIVVYFHGGAFVIESAFSPFYHNYLNALASRARALAVSVEYRLAPEHPLPAAYADAWAALRWAFAGGGGGGDRWVAARGDPARVFLAGDSAGANIAHNAAARAGKGKVRVEGLVLQNPYFWGREAVGREPRERWIREGMERSWGFVCAGAMGIDDPAVNPMGGSGMGMGGWGMRRALVTVAGGTCSGRGLGVRGGAEAERRWRGGGLRGRGEPHVYFVSNPWSPAAAKEIDVLVSFVHRR</sequence>
<evidence type="ECO:0000259" key="4">
    <source>
        <dbReference type="Pfam" id="PF07859"/>
    </source>
</evidence>
<feature type="chain" id="PRO_5027764978" description="Alpha/beta hydrolase fold-3 domain-containing protein" evidence="3">
    <location>
        <begin position="23"/>
        <end position="378"/>
    </location>
</feature>
<dbReference type="PANTHER" id="PTHR23024">
    <property type="entry name" value="ARYLACETAMIDE DEACETYLASE"/>
    <property type="match status" value="1"/>
</dbReference>